<sequence length="268" mass="31186">MKRGIIYVATGSKHLSEALKSAASVRSVMPSIPMSIWTDQNLDSSHLFDQVFPAPSDELGRVAKMRAMANSPYEETLFLDSDTFMCSSCEDIFWPLKKYDIAISHEVYRNEYAFEEFPEAFPALNTGVVVYNNNEKTRAFFREWESNYMTTFRHKRKVDQPAFRYTLFHSDLMHYILPHEYNFRTNYPVVLGGFAVAKIIHDRSRNVEELGKLFGHDTGHPPVYFGPVTIKYFGAWIFHRLKTVAVRMNDLGYEGIWDAIIRRLRRLT</sequence>
<dbReference type="OrthoDB" id="181606at2"/>
<accession>A0A5R8KAD2</accession>
<evidence type="ECO:0000313" key="3">
    <source>
        <dbReference type="Proteomes" id="UP000306196"/>
    </source>
</evidence>
<comment type="caution">
    <text evidence="2">The sequence shown here is derived from an EMBL/GenBank/DDBJ whole genome shotgun (WGS) entry which is preliminary data.</text>
</comment>
<dbReference type="EMBL" id="VAUV01000014">
    <property type="protein sequence ID" value="TLD69268.1"/>
    <property type="molecule type" value="Genomic_DNA"/>
</dbReference>
<dbReference type="Gene3D" id="3.90.550.10">
    <property type="entry name" value="Spore Coat Polysaccharide Biosynthesis Protein SpsA, Chain A"/>
    <property type="match status" value="1"/>
</dbReference>
<evidence type="ECO:0000259" key="1">
    <source>
        <dbReference type="Pfam" id="PF03407"/>
    </source>
</evidence>
<organism evidence="2 3">
    <name type="scientific">Phragmitibacter flavus</name>
    <dbReference type="NCBI Taxonomy" id="2576071"/>
    <lineage>
        <taxon>Bacteria</taxon>
        <taxon>Pseudomonadati</taxon>
        <taxon>Verrucomicrobiota</taxon>
        <taxon>Verrucomicrobiia</taxon>
        <taxon>Verrucomicrobiales</taxon>
        <taxon>Verrucomicrobiaceae</taxon>
        <taxon>Phragmitibacter</taxon>
    </lineage>
</organism>
<name>A0A5R8KAD2_9BACT</name>
<dbReference type="AlphaFoldDB" id="A0A5R8KAD2"/>
<feature type="domain" description="Nucleotide-diphospho-sugar transferase" evidence="1">
    <location>
        <begin position="77"/>
        <end position="182"/>
    </location>
</feature>
<dbReference type="InterPro" id="IPR029044">
    <property type="entry name" value="Nucleotide-diphossugar_trans"/>
</dbReference>
<dbReference type="RefSeq" id="WP_138087683.1">
    <property type="nucleotide sequence ID" value="NZ_VAUV01000014.1"/>
</dbReference>
<dbReference type="InterPro" id="IPR005069">
    <property type="entry name" value="Nucl-diP-sugar_transferase"/>
</dbReference>
<protein>
    <recommendedName>
        <fullName evidence="1">Nucleotide-diphospho-sugar transferase domain-containing protein</fullName>
    </recommendedName>
</protein>
<keyword evidence="3" id="KW-1185">Reference proteome</keyword>
<dbReference type="Pfam" id="PF03407">
    <property type="entry name" value="Nucleotid_trans"/>
    <property type="match status" value="1"/>
</dbReference>
<reference evidence="2 3" key="1">
    <citation type="submission" date="2019-05" db="EMBL/GenBank/DDBJ databases">
        <title>Verrucobacter flavum gen. nov., sp. nov. a new member of the family Verrucomicrobiaceae.</title>
        <authorList>
            <person name="Szuroczki S."/>
            <person name="Abbaszade G."/>
            <person name="Szabo A."/>
            <person name="Felfoldi T."/>
            <person name="Schumann P."/>
            <person name="Boka K."/>
            <person name="Keki Z."/>
            <person name="Toumi M."/>
            <person name="Toth E."/>
        </authorList>
    </citation>
    <scope>NUCLEOTIDE SEQUENCE [LARGE SCALE GENOMIC DNA]</scope>
    <source>
        <strain evidence="2 3">MG-N-17</strain>
    </source>
</reference>
<evidence type="ECO:0000313" key="2">
    <source>
        <dbReference type="EMBL" id="TLD69268.1"/>
    </source>
</evidence>
<proteinExistence type="predicted"/>
<gene>
    <name evidence="2" type="ORF">FEM03_18015</name>
</gene>
<dbReference type="SUPFAM" id="SSF53448">
    <property type="entry name" value="Nucleotide-diphospho-sugar transferases"/>
    <property type="match status" value="1"/>
</dbReference>
<dbReference type="Proteomes" id="UP000306196">
    <property type="component" value="Unassembled WGS sequence"/>
</dbReference>